<keyword evidence="4" id="KW-0051">Antiviral defense</keyword>
<dbReference type="InterPro" id="IPR023101">
    <property type="entry name" value="AF1862-like_dom_sf"/>
</dbReference>
<dbReference type="SUPFAM" id="SSF158568">
    <property type="entry name" value="AF1862-like"/>
    <property type="match status" value="1"/>
</dbReference>
<dbReference type="GO" id="GO:0051607">
    <property type="term" value="P:defense response to virus"/>
    <property type="evidence" value="ECO:0007669"/>
    <property type="project" value="UniProtKB-KW"/>
</dbReference>
<dbReference type="KEGG" id="hfv:R50_0363"/>
<evidence type="ECO:0000313" key="7">
    <source>
        <dbReference type="Proteomes" id="UP000503399"/>
    </source>
</evidence>
<dbReference type="Proteomes" id="UP000503399">
    <property type="component" value="Chromosome"/>
</dbReference>
<proteinExistence type="inferred from homology"/>
<dbReference type="AlphaFoldDB" id="A0A6F8ZE42"/>
<evidence type="ECO:0000256" key="3">
    <source>
        <dbReference type="ARBA" id="ARBA00022490"/>
    </source>
</evidence>
<keyword evidence="7" id="KW-1185">Reference proteome</keyword>
<evidence type="ECO:0000313" key="6">
    <source>
        <dbReference type="EMBL" id="CAB1127869.1"/>
    </source>
</evidence>
<gene>
    <name evidence="6" type="ORF">R50_0363</name>
</gene>
<name>A0A6F8ZE42_9FIRM</name>
<sequence length="142" mass="15173">MDRTLAQRRARWALEQVQAVQDLAYAGEFKAHAAELPALIHMAGLGQTAAFYATKAGPARSLGGGNPDAKAGGREQAYGRLYQALSGWLTGPGMPLGGRKDLLEGITAVDQERYRWAQAEAQALAVWIARLAKALIAKEAEA</sequence>
<comment type="similarity">
    <text evidence="2">Belongs to the CRISPR system Cmr5 family.</text>
</comment>
<dbReference type="InterPro" id="IPR010160">
    <property type="entry name" value="CRISPR-assoc_prot_Cmr5"/>
</dbReference>
<dbReference type="Pfam" id="PF09701">
    <property type="entry name" value="Cas_Cmr5"/>
    <property type="match status" value="1"/>
</dbReference>
<keyword evidence="3" id="KW-0963">Cytoplasm</keyword>
<accession>A0A6F8ZE42</accession>
<evidence type="ECO:0000256" key="2">
    <source>
        <dbReference type="ARBA" id="ARBA00006161"/>
    </source>
</evidence>
<reference evidence="6 7" key="1">
    <citation type="submission" date="2020-02" db="EMBL/GenBank/DDBJ databases">
        <authorList>
            <person name="Hogendoorn C."/>
        </authorList>
    </citation>
    <scope>NUCLEOTIDE SEQUENCE [LARGE SCALE GENOMIC DNA]</scope>
    <source>
        <strain evidence="6">R501</strain>
    </source>
</reference>
<comment type="subcellular location">
    <subcellularLocation>
        <location evidence="1">Cytoplasm</location>
    </subcellularLocation>
</comment>
<evidence type="ECO:0000256" key="4">
    <source>
        <dbReference type="ARBA" id="ARBA00023118"/>
    </source>
</evidence>
<dbReference type="EMBL" id="LR778114">
    <property type="protein sequence ID" value="CAB1127869.1"/>
    <property type="molecule type" value="Genomic_DNA"/>
</dbReference>
<protein>
    <recommendedName>
        <fullName evidence="5">CRISPR type III-B/RAMP module-associated protein Cmr5</fullName>
    </recommendedName>
</protein>
<evidence type="ECO:0000256" key="1">
    <source>
        <dbReference type="ARBA" id="ARBA00004496"/>
    </source>
</evidence>
<dbReference type="NCBIfam" id="TIGR01881">
    <property type="entry name" value="cas_Cmr5"/>
    <property type="match status" value="1"/>
</dbReference>
<dbReference type="Gene3D" id="1.10.520.30">
    <property type="entry name" value="AF1862-like domain"/>
    <property type="match status" value="1"/>
</dbReference>
<organism evidence="6 7">
    <name type="scientific">Candidatus Hydrogenisulfobacillus filiaventi</name>
    <dbReference type="NCBI Taxonomy" id="2707344"/>
    <lineage>
        <taxon>Bacteria</taxon>
        <taxon>Bacillati</taxon>
        <taxon>Bacillota</taxon>
        <taxon>Clostridia</taxon>
        <taxon>Eubacteriales</taxon>
        <taxon>Clostridiales Family XVII. Incertae Sedis</taxon>
        <taxon>Candidatus Hydrogenisulfobacillus</taxon>
    </lineage>
</organism>
<dbReference type="GO" id="GO:0005737">
    <property type="term" value="C:cytoplasm"/>
    <property type="evidence" value="ECO:0007669"/>
    <property type="project" value="UniProtKB-SubCell"/>
</dbReference>
<evidence type="ECO:0000256" key="5">
    <source>
        <dbReference type="ARBA" id="ARBA00030001"/>
    </source>
</evidence>